<accession>A0ABR1TFD3</accession>
<feature type="compositionally biased region" description="Polar residues" evidence="1">
    <location>
        <begin position="23"/>
        <end position="34"/>
    </location>
</feature>
<reference evidence="2 3" key="1">
    <citation type="submission" date="2023-01" db="EMBL/GenBank/DDBJ databases">
        <title>Analysis of 21 Apiospora genomes using comparative genomics revels a genus with tremendous synthesis potential of carbohydrate active enzymes and secondary metabolites.</title>
        <authorList>
            <person name="Sorensen T."/>
        </authorList>
    </citation>
    <scope>NUCLEOTIDE SEQUENCE [LARGE SCALE GENOMIC DNA]</scope>
    <source>
        <strain evidence="2 3">CBS 33761</strain>
    </source>
</reference>
<feature type="compositionally biased region" description="Basic and acidic residues" evidence="1">
    <location>
        <begin position="251"/>
        <end position="261"/>
    </location>
</feature>
<organism evidence="2 3">
    <name type="scientific">Apiospora rasikravindrae</name>
    <dbReference type="NCBI Taxonomy" id="990691"/>
    <lineage>
        <taxon>Eukaryota</taxon>
        <taxon>Fungi</taxon>
        <taxon>Dikarya</taxon>
        <taxon>Ascomycota</taxon>
        <taxon>Pezizomycotina</taxon>
        <taxon>Sordariomycetes</taxon>
        <taxon>Xylariomycetidae</taxon>
        <taxon>Amphisphaeriales</taxon>
        <taxon>Apiosporaceae</taxon>
        <taxon>Apiospora</taxon>
    </lineage>
</organism>
<name>A0ABR1TFD3_9PEZI</name>
<gene>
    <name evidence="2" type="ORF">PG993_005370</name>
</gene>
<comment type="caution">
    <text evidence="2">The sequence shown here is derived from an EMBL/GenBank/DDBJ whole genome shotgun (WGS) entry which is preliminary data.</text>
</comment>
<keyword evidence="3" id="KW-1185">Reference proteome</keyword>
<evidence type="ECO:0000313" key="2">
    <source>
        <dbReference type="EMBL" id="KAK8045346.1"/>
    </source>
</evidence>
<feature type="region of interest" description="Disordered" evidence="1">
    <location>
        <begin position="148"/>
        <end position="307"/>
    </location>
</feature>
<feature type="compositionally biased region" description="Basic and acidic residues" evidence="1">
    <location>
        <begin position="180"/>
        <end position="200"/>
    </location>
</feature>
<evidence type="ECO:0000256" key="1">
    <source>
        <dbReference type="SAM" id="MobiDB-lite"/>
    </source>
</evidence>
<sequence>MAPLSKCTLQTKTRTYKTKRHITSTPTDNHSIMAQSPPRRLYPQSQPDGQFFSQHYQAQFVDQFDTQYSQPEPHYVEWFRSQNSQSLPADQIMGQISRSPGGVNFKEPRQVRSADPARQLPEVAIASAVIPPKRIPMKEYIAAVRKRTASSLEGDDAQTEKVSGSNVDSDPETIQGAPTRRREPIQRPASEMRRPKDSSRFPEIPVPTPQPAGQDKPKDSDKQNIAEDEHGAQMVTRSRAKRAIGGQPAVPHDRNNHDGAGSEHLVASLPAPIAEESPQQPAQATQSKRSVATATDSCYEEPPRKRLKEVSKKEFQKLLKADDLMSIALEKGTTSPVALQAALLGKMMEQDEKFSEYVDMVLAEID</sequence>
<protein>
    <submittedName>
        <fullName evidence="2">Uncharacterized protein</fullName>
    </submittedName>
</protein>
<feature type="compositionally biased region" description="Basic and acidic residues" evidence="1">
    <location>
        <begin position="215"/>
        <end position="231"/>
    </location>
</feature>
<feature type="compositionally biased region" description="Polar residues" evidence="1">
    <location>
        <begin position="277"/>
        <end position="296"/>
    </location>
</feature>
<dbReference type="Proteomes" id="UP001444661">
    <property type="component" value="Unassembled WGS sequence"/>
</dbReference>
<dbReference type="EMBL" id="JAQQWK010000003">
    <property type="protein sequence ID" value="KAK8045346.1"/>
    <property type="molecule type" value="Genomic_DNA"/>
</dbReference>
<proteinExistence type="predicted"/>
<evidence type="ECO:0000313" key="3">
    <source>
        <dbReference type="Proteomes" id="UP001444661"/>
    </source>
</evidence>
<feature type="region of interest" description="Disordered" evidence="1">
    <location>
        <begin position="1"/>
        <end position="48"/>
    </location>
</feature>